<accession>A0A482X3C5</accession>
<dbReference type="Proteomes" id="UP000291343">
    <property type="component" value="Unassembled WGS sequence"/>
</dbReference>
<keyword evidence="1" id="KW-0479">Metal-binding</keyword>
<dbReference type="InterPro" id="IPR015931">
    <property type="entry name" value="Acnase/IPM_dHydase_lsu_aba_1/3"/>
</dbReference>
<dbReference type="AlphaFoldDB" id="A0A482X3C5"/>
<dbReference type="GO" id="GO:0046872">
    <property type="term" value="F:metal ion binding"/>
    <property type="evidence" value="ECO:0007669"/>
    <property type="project" value="UniProtKB-KW"/>
</dbReference>
<dbReference type="EMBL" id="QKKF02019422">
    <property type="protein sequence ID" value="RZF40116.1"/>
    <property type="molecule type" value="Genomic_DNA"/>
</dbReference>
<dbReference type="SUPFAM" id="SSF53732">
    <property type="entry name" value="Aconitase iron-sulfur domain"/>
    <property type="match status" value="1"/>
</dbReference>
<feature type="compositionally biased region" description="Low complexity" evidence="4">
    <location>
        <begin position="25"/>
        <end position="38"/>
    </location>
</feature>
<feature type="domain" description="Aconitase/3-isopropylmalate dehydratase large subunit alpha/beta/alpha" evidence="5">
    <location>
        <begin position="42"/>
        <end position="130"/>
    </location>
</feature>
<dbReference type="InParanoid" id="A0A482X3C5"/>
<organism evidence="6 7">
    <name type="scientific">Laodelphax striatellus</name>
    <name type="common">Small brown planthopper</name>
    <name type="synonym">Delphax striatella</name>
    <dbReference type="NCBI Taxonomy" id="195883"/>
    <lineage>
        <taxon>Eukaryota</taxon>
        <taxon>Metazoa</taxon>
        <taxon>Ecdysozoa</taxon>
        <taxon>Arthropoda</taxon>
        <taxon>Hexapoda</taxon>
        <taxon>Insecta</taxon>
        <taxon>Pterygota</taxon>
        <taxon>Neoptera</taxon>
        <taxon>Paraneoptera</taxon>
        <taxon>Hemiptera</taxon>
        <taxon>Auchenorrhyncha</taxon>
        <taxon>Fulgoroidea</taxon>
        <taxon>Delphacidae</taxon>
        <taxon>Criomorphinae</taxon>
        <taxon>Laodelphax</taxon>
    </lineage>
</organism>
<evidence type="ECO:0000313" key="7">
    <source>
        <dbReference type="Proteomes" id="UP000291343"/>
    </source>
</evidence>
<keyword evidence="3" id="KW-0411">Iron-sulfur</keyword>
<feature type="region of interest" description="Disordered" evidence="4">
    <location>
        <begin position="1"/>
        <end position="38"/>
    </location>
</feature>
<dbReference type="PROSITE" id="PS01244">
    <property type="entry name" value="ACONITASE_2"/>
    <property type="match status" value="1"/>
</dbReference>
<sequence length="159" mass="16878">MDRGGAAATLSSADLPPGASSANGLQLPPFHQQQPPQKTTTLSTIVVNSGSTRVVIALVQVGLLAKRAVALGLSVAPFVKTSLSPGSGVVTYYLRESGVVPPLQQLGFDVIGFGCMTCIGNSFKLSTEPKNNFYLNSSGQVVHEEARKMKYVIMHYIRK</sequence>
<evidence type="ECO:0000259" key="5">
    <source>
        <dbReference type="Pfam" id="PF00330"/>
    </source>
</evidence>
<proteinExistence type="predicted"/>
<comment type="caution">
    <text evidence="6">The sequence shown here is derived from an EMBL/GenBank/DDBJ whole genome shotgun (WGS) entry which is preliminary data.</text>
</comment>
<dbReference type="Pfam" id="PF00330">
    <property type="entry name" value="Aconitase"/>
    <property type="match status" value="1"/>
</dbReference>
<dbReference type="PANTHER" id="PTHR11670">
    <property type="entry name" value="ACONITASE/IRON-RESPONSIVE ELEMENT FAMILY MEMBER"/>
    <property type="match status" value="1"/>
</dbReference>
<dbReference type="InterPro" id="IPR036008">
    <property type="entry name" value="Aconitase_4Fe-4S_dom"/>
</dbReference>
<gene>
    <name evidence="6" type="ORF">LSTR_LSTR011244</name>
</gene>
<name>A0A482X3C5_LAOST</name>
<evidence type="ECO:0000256" key="4">
    <source>
        <dbReference type="SAM" id="MobiDB-lite"/>
    </source>
</evidence>
<evidence type="ECO:0000256" key="3">
    <source>
        <dbReference type="ARBA" id="ARBA00023014"/>
    </source>
</evidence>
<dbReference type="Gene3D" id="3.30.499.10">
    <property type="entry name" value="Aconitase, domain 3"/>
    <property type="match status" value="1"/>
</dbReference>
<dbReference type="OrthoDB" id="7074362at2759"/>
<keyword evidence="2" id="KW-0408">Iron</keyword>
<dbReference type="GO" id="GO:0051536">
    <property type="term" value="F:iron-sulfur cluster binding"/>
    <property type="evidence" value="ECO:0007669"/>
    <property type="project" value="UniProtKB-KW"/>
</dbReference>
<evidence type="ECO:0000313" key="6">
    <source>
        <dbReference type="EMBL" id="RZF40116.1"/>
    </source>
</evidence>
<evidence type="ECO:0000256" key="2">
    <source>
        <dbReference type="ARBA" id="ARBA00023004"/>
    </source>
</evidence>
<dbReference type="STRING" id="195883.A0A482X3C5"/>
<protein>
    <recommendedName>
        <fullName evidence="5">Aconitase/3-isopropylmalate dehydratase large subunit alpha/beta/alpha domain-containing protein</fullName>
    </recommendedName>
</protein>
<dbReference type="SMR" id="A0A482X3C5"/>
<keyword evidence="7" id="KW-1185">Reference proteome</keyword>
<dbReference type="InterPro" id="IPR006249">
    <property type="entry name" value="Aconitase/IRP2"/>
</dbReference>
<reference evidence="6 7" key="1">
    <citation type="journal article" date="2017" name="Gigascience">
        <title>Genome sequence of the small brown planthopper, Laodelphax striatellus.</title>
        <authorList>
            <person name="Zhu J."/>
            <person name="Jiang F."/>
            <person name="Wang X."/>
            <person name="Yang P."/>
            <person name="Bao Y."/>
            <person name="Zhao W."/>
            <person name="Wang W."/>
            <person name="Lu H."/>
            <person name="Wang Q."/>
            <person name="Cui N."/>
            <person name="Li J."/>
            <person name="Chen X."/>
            <person name="Luo L."/>
            <person name="Yu J."/>
            <person name="Kang L."/>
            <person name="Cui F."/>
        </authorList>
    </citation>
    <scope>NUCLEOTIDE SEQUENCE [LARGE SCALE GENOMIC DNA]</scope>
    <source>
        <strain evidence="6">Lst14</strain>
    </source>
</reference>
<evidence type="ECO:0000256" key="1">
    <source>
        <dbReference type="ARBA" id="ARBA00022723"/>
    </source>
</evidence>
<dbReference type="InterPro" id="IPR001030">
    <property type="entry name" value="Acoase/IPM_deHydtase_lsu_aba"/>
</dbReference>
<dbReference type="InterPro" id="IPR018136">
    <property type="entry name" value="Aconitase_4Fe-4S_BS"/>
</dbReference>